<dbReference type="AlphaFoldDB" id="A0A2R6RQL8"/>
<evidence type="ECO:0000259" key="3">
    <source>
        <dbReference type="Pfam" id="PF00248"/>
    </source>
</evidence>
<evidence type="ECO:0000313" key="4">
    <source>
        <dbReference type="EMBL" id="PSS32289.1"/>
    </source>
</evidence>
<dbReference type="OrthoDB" id="2310150at2759"/>
<dbReference type="InterPro" id="IPR020471">
    <property type="entry name" value="AKR"/>
</dbReference>
<keyword evidence="2" id="KW-0560">Oxidoreductase</keyword>
<feature type="domain" description="NADP-dependent oxidoreductase" evidence="3">
    <location>
        <begin position="51"/>
        <end position="349"/>
    </location>
</feature>
<reference evidence="5" key="2">
    <citation type="journal article" date="2018" name="BMC Genomics">
        <title>A manually annotated Actinidia chinensis var. chinensis (kiwifruit) genome highlights the challenges associated with draft genomes and gene prediction in plants.</title>
        <authorList>
            <person name="Pilkington S.M."/>
            <person name="Crowhurst R."/>
            <person name="Hilario E."/>
            <person name="Nardozza S."/>
            <person name="Fraser L."/>
            <person name="Peng Y."/>
            <person name="Gunaseelan K."/>
            <person name="Simpson R."/>
            <person name="Tahir J."/>
            <person name="Deroles S.C."/>
            <person name="Templeton K."/>
            <person name="Luo Z."/>
            <person name="Davy M."/>
            <person name="Cheng C."/>
            <person name="McNeilage M."/>
            <person name="Scaglione D."/>
            <person name="Liu Y."/>
            <person name="Zhang Q."/>
            <person name="Datson P."/>
            <person name="De Silva N."/>
            <person name="Gardiner S.E."/>
            <person name="Bassett H."/>
            <person name="Chagne D."/>
            <person name="McCallum J."/>
            <person name="Dzierzon H."/>
            <person name="Deng C."/>
            <person name="Wang Y.Y."/>
            <person name="Barron L."/>
            <person name="Manako K."/>
            <person name="Bowen J."/>
            <person name="Foster T.M."/>
            <person name="Erridge Z.A."/>
            <person name="Tiffin H."/>
            <person name="Waite C.N."/>
            <person name="Davies K.M."/>
            <person name="Grierson E.P."/>
            <person name="Laing W.A."/>
            <person name="Kirk R."/>
            <person name="Chen X."/>
            <person name="Wood M."/>
            <person name="Montefiori M."/>
            <person name="Brummell D.A."/>
            <person name="Schwinn K.E."/>
            <person name="Catanach A."/>
            <person name="Fullerton C."/>
            <person name="Li D."/>
            <person name="Meiyalaghan S."/>
            <person name="Nieuwenhuizen N."/>
            <person name="Read N."/>
            <person name="Prakash R."/>
            <person name="Hunter D."/>
            <person name="Zhang H."/>
            <person name="McKenzie M."/>
            <person name="Knabel M."/>
            <person name="Harris A."/>
            <person name="Allan A.C."/>
            <person name="Gleave A."/>
            <person name="Chen A."/>
            <person name="Janssen B.J."/>
            <person name="Plunkett B."/>
            <person name="Ampomah-Dwamena C."/>
            <person name="Voogd C."/>
            <person name="Leif D."/>
            <person name="Lafferty D."/>
            <person name="Souleyre E.J.F."/>
            <person name="Varkonyi-Gasic E."/>
            <person name="Gambi F."/>
            <person name="Hanley J."/>
            <person name="Yao J.L."/>
            <person name="Cheung J."/>
            <person name="David K.M."/>
            <person name="Warren B."/>
            <person name="Marsh K."/>
            <person name="Snowden K.C."/>
            <person name="Lin-Wang K."/>
            <person name="Brian L."/>
            <person name="Martinez-Sanchez M."/>
            <person name="Wang M."/>
            <person name="Ileperuma N."/>
            <person name="Macnee N."/>
            <person name="Campin R."/>
            <person name="McAtee P."/>
            <person name="Drummond R.S.M."/>
            <person name="Espley R.V."/>
            <person name="Ireland H.S."/>
            <person name="Wu R."/>
            <person name="Atkinson R.G."/>
            <person name="Karunairetnam S."/>
            <person name="Bulley S."/>
            <person name="Chunkath S."/>
            <person name="Hanley Z."/>
            <person name="Storey R."/>
            <person name="Thrimawithana A.H."/>
            <person name="Thomson S."/>
            <person name="David C."/>
            <person name="Testolin R."/>
            <person name="Huang H."/>
            <person name="Hellens R.P."/>
            <person name="Schaffer R.J."/>
        </authorList>
    </citation>
    <scope>NUCLEOTIDE SEQUENCE [LARGE SCALE GENOMIC DNA]</scope>
    <source>
        <strain evidence="5">cv. Red5</strain>
    </source>
</reference>
<evidence type="ECO:0000313" key="5">
    <source>
        <dbReference type="Proteomes" id="UP000241394"/>
    </source>
</evidence>
<comment type="caution">
    <text evidence="4">The sequence shown here is derived from an EMBL/GenBank/DDBJ whole genome shotgun (WGS) entry which is preliminary data.</text>
</comment>
<reference evidence="4 5" key="1">
    <citation type="submission" date="2017-07" db="EMBL/GenBank/DDBJ databases">
        <title>An improved, manually edited Actinidia chinensis var. chinensis (kiwifruit) genome highlights the challenges associated with draft genomes and gene prediction in plants.</title>
        <authorList>
            <person name="Pilkington S."/>
            <person name="Crowhurst R."/>
            <person name="Hilario E."/>
            <person name="Nardozza S."/>
            <person name="Fraser L."/>
            <person name="Peng Y."/>
            <person name="Gunaseelan K."/>
            <person name="Simpson R."/>
            <person name="Tahir J."/>
            <person name="Deroles S."/>
            <person name="Templeton K."/>
            <person name="Luo Z."/>
            <person name="Davy M."/>
            <person name="Cheng C."/>
            <person name="Mcneilage M."/>
            <person name="Scaglione D."/>
            <person name="Liu Y."/>
            <person name="Zhang Q."/>
            <person name="Datson P."/>
            <person name="De Silva N."/>
            <person name="Gardiner S."/>
            <person name="Bassett H."/>
            <person name="Chagne D."/>
            <person name="Mccallum J."/>
            <person name="Dzierzon H."/>
            <person name="Deng C."/>
            <person name="Wang Y.-Y."/>
            <person name="Barron N."/>
            <person name="Manako K."/>
            <person name="Bowen J."/>
            <person name="Foster T."/>
            <person name="Erridge Z."/>
            <person name="Tiffin H."/>
            <person name="Waite C."/>
            <person name="Davies K."/>
            <person name="Grierson E."/>
            <person name="Laing W."/>
            <person name="Kirk R."/>
            <person name="Chen X."/>
            <person name="Wood M."/>
            <person name="Montefiori M."/>
            <person name="Brummell D."/>
            <person name="Schwinn K."/>
            <person name="Catanach A."/>
            <person name="Fullerton C."/>
            <person name="Li D."/>
            <person name="Meiyalaghan S."/>
            <person name="Nieuwenhuizen N."/>
            <person name="Read N."/>
            <person name="Prakash R."/>
            <person name="Hunter D."/>
            <person name="Zhang H."/>
            <person name="Mckenzie M."/>
            <person name="Knabel M."/>
            <person name="Harris A."/>
            <person name="Allan A."/>
            <person name="Chen A."/>
            <person name="Janssen B."/>
            <person name="Plunkett B."/>
            <person name="Dwamena C."/>
            <person name="Voogd C."/>
            <person name="Leif D."/>
            <person name="Lafferty D."/>
            <person name="Souleyre E."/>
            <person name="Varkonyi-Gasic E."/>
            <person name="Gambi F."/>
            <person name="Hanley J."/>
            <person name="Yao J.-L."/>
            <person name="Cheung J."/>
            <person name="David K."/>
            <person name="Warren B."/>
            <person name="Marsh K."/>
            <person name="Snowden K."/>
            <person name="Lin-Wang K."/>
            <person name="Brian L."/>
            <person name="Martinez-Sanchez M."/>
            <person name="Wang M."/>
            <person name="Ileperuma N."/>
            <person name="Macnee N."/>
            <person name="Campin R."/>
            <person name="Mcatee P."/>
            <person name="Drummond R."/>
            <person name="Espley R."/>
            <person name="Ireland H."/>
            <person name="Wu R."/>
            <person name="Atkinson R."/>
            <person name="Karunairetnam S."/>
            <person name="Bulley S."/>
            <person name="Chunkath S."/>
            <person name="Hanley Z."/>
            <person name="Storey R."/>
            <person name="Thrimawithana A."/>
            <person name="Thomson S."/>
            <person name="David C."/>
            <person name="Testolin R."/>
        </authorList>
    </citation>
    <scope>NUCLEOTIDE SEQUENCE [LARGE SCALE GENOMIC DNA]</scope>
    <source>
        <strain evidence="5">cv. Red5</strain>
        <tissue evidence="4">Young leaf</tissue>
    </source>
</reference>
<dbReference type="InterPro" id="IPR023210">
    <property type="entry name" value="NADP_OxRdtase_dom"/>
</dbReference>
<dbReference type="FunCoup" id="A0A2R6RQL8">
    <property type="interactions" value="1334"/>
</dbReference>
<dbReference type="EMBL" id="NKQK01000003">
    <property type="protein sequence ID" value="PSS32289.1"/>
    <property type="molecule type" value="Genomic_DNA"/>
</dbReference>
<dbReference type="InterPro" id="IPR018170">
    <property type="entry name" value="Aldo/ket_reductase_CS"/>
</dbReference>
<evidence type="ECO:0000256" key="2">
    <source>
        <dbReference type="ARBA" id="ARBA00023002"/>
    </source>
</evidence>
<dbReference type="STRING" id="1590841.A0A2R6RQL8"/>
<proteinExistence type="predicted"/>
<sequence length="367" mass="41160">MVFTIATPTAHFSCFSAANETLPSSLRFRPPKLPLFWLWQKVKVGPMSVSPMGFGTWAWGNQLLWGYDEAMDTELQRTFNLAIENGINLFDTADSYGTGRLIGQSEKLLGKFIREFQGQKQVRDNIVIATKFAAYPWRLTPGQFVNACKSSLERMQIEQIGIGQLHWSTANYAPPQELALWDGLVAMYEKGLVRAVGVSNYGPKQLVKIHDYLKARGVPLCSAQVQFSLLSMGEDQMEIKNICDSLGIRLISYSPLGLGMLTGKYTPSNLPRGPRGLLFSQIIPGLEPLLNSQREIAQRRRKTMSQVAINWCICKGTIPIPGVKTVKQAEENLGALGWRLSSDELLQLEYAARESPRRMIQNIFQTR</sequence>
<dbReference type="OMA" id="CGTWAWG"/>
<dbReference type="Proteomes" id="UP000241394">
    <property type="component" value="Chromosome LG3"/>
</dbReference>
<dbReference type="Gene3D" id="3.20.20.100">
    <property type="entry name" value="NADP-dependent oxidoreductase domain"/>
    <property type="match status" value="1"/>
</dbReference>
<dbReference type="InterPro" id="IPR036812">
    <property type="entry name" value="NAD(P)_OxRdtase_dom_sf"/>
</dbReference>
<keyword evidence="5" id="KW-1185">Reference proteome</keyword>
<dbReference type="SUPFAM" id="SSF51430">
    <property type="entry name" value="NAD(P)-linked oxidoreductase"/>
    <property type="match status" value="1"/>
</dbReference>
<dbReference type="CDD" id="cd19093">
    <property type="entry name" value="AKR_AtPLR-like"/>
    <property type="match status" value="1"/>
</dbReference>
<keyword evidence="1" id="KW-0521">NADP</keyword>
<gene>
    <name evidence="4" type="ORF">CEY00_Acc02588</name>
</gene>
<organism evidence="4 5">
    <name type="scientific">Actinidia chinensis var. chinensis</name>
    <name type="common">Chinese soft-hair kiwi</name>
    <dbReference type="NCBI Taxonomy" id="1590841"/>
    <lineage>
        <taxon>Eukaryota</taxon>
        <taxon>Viridiplantae</taxon>
        <taxon>Streptophyta</taxon>
        <taxon>Embryophyta</taxon>
        <taxon>Tracheophyta</taxon>
        <taxon>Spermatophyta</taxon>
        <taxon>Magnoliopsida</taxon>
        <taxon>eudicotyledons</taxon>
        <taxon>Gunneridae</taxon>
        <taxon>Pentapetalae</taxon>
        <taxon>asterids</taxon>
        <taxon>Ericales</taxon>
        <taxon>Actinidiaceae</taxon>
        <taxon>Actinidia</taxon>
    </lineage>
</organism>
<dbReference type="PROSITE" id="PS00062">
    <property type="entry name" value="ALDOKETO_REDUCTASE_2"/>
    <property type="match status" value="1"/>
</dbReference>
<dbReference type="PANTHER" id="PTHR43625:SF5">
    <property type="entry name" value="PYRIDOXAL REDUCTASE, CHLOROPLASTIC"/>
    <property type="match status" value="1"/>
</dbReference>
<protein>
    <submittedName>
        <fullName evidence="4">Pyridoxal reductase</fullName>
    </submittedName>
</protein>
<dbReference type="PANTHER" id="PTHR43625">
    <property type="entry name" value="AFLATOXIN B1 ALDEHYDE REDUCTASE"/>
    <property type="match status" value="1"/>
</dbReference>
<name>A0A2R6RQL8_ACTCC</name>
<dbReference type="GO" id="GO:0005737">
    <property type="term" value="C:cytoplasm"/>
    <property type="evidence" value="ECO:0007669"/>
    <property type="project" value="TreeGrafter"/>
</dbReference>
<dbReference type="InParanoid" id="A0A2R6RQL8"/>
<accession>A0A2R6RQL8</accession>
<dbReference type="PRINTS" id="PR00069">
    <property type="entry name" value="ALDKETRDTASE"/>
</dbReference>
<dbReference type="Gramene" id="PSS32289">
    <property type="protein sequence ID" value="PSS32289"/>
    <property type="gene ID" value="CEY00_Acc02588"/>
</dbReference>
<evidence type="ECO:0000256" key="1">
    <source>
        <dbReference type="ARBA" id="ARBA00022857"/>
    </source>
</evidence>
<dbReference type="GO" id="GO:0016491">
    <property type="term" value="F:oxidoreductase activity"/>
    <property type="evidence" value="ECO:0007669"/>
    <property type="project" value="UniProtKB-KW"/>
</dbReference>
<dbReference type="InterPro" id="IPR050791">
    <property type="entry name" value="Aldo-Keto_reductase"/>
</dbReference>
<dbReference type="Pfam" id="PF00248">
    <property type="entry name" value="Aldo_ket_red"/>
    <property type="match status" value="1"/>
</dbReference>